<dbReference type="PROSITE" id="PS50262">
    <property type="entry name" value="G_PROTEIN_RECEP_F1_2"/>
    <property type="match status" value="1"/>
</dbReference>
<evidence type="ECO:0000256" key="2">
    <source>
        <dbReference type="ARBA" id="ARBA00022475"/>
    </source>
</evidence>
<dbReference type="OMA" id="NINKLYC"/>
<protein>
    <recommendedName>
        <fullName evidence="14">G-protein coupled receptors family 1 profile domain-containing protein</fullName>
    </recommendedName>
</protein>
<feature type="transmembrane region" description="Helical" evidence="13">
    <location>
        <begin position="279"/>
        <end position="299"/>
    </location>
</feature>
<evidence type="ECO:0000256" key="4">
    <source>
        <dbReference type="ARBA" id="ARBA00022692"/>
    </source>
</evidence>
<feature type="transmembrane region" description="Helical" evidence="13">
    <location>
        <begin position="66"/>
        <end position="86"/>
    </location>
</feature>
<keyword evidence="10" id="KW-0675">Receptor</keyword>
<keyword evidence="12" id="KW-0807">Transducer</keyword>
<evidence type="ECO:0000256" key="1">
    <source>
        <dbReference type="ARBA" id="ARBA00004651"/>
    </source>
</evidence>
<evidence type="ECO:0000256" key="9">
    <source>
        <dbReference type="ARBA" id="ARBA00023157"/>
    </source>
</evidence>
<feature type="transmembrane region" description="Helical" evidence="13">
    <location>
        <begin position="148"/>
        <end position="169"/>
    </location>
</feature>
<feature type="transmembrane region" description="Helical" evidence="13">
    <location>
        <begin position="203"/>
        <end position="223"/>
    </location>
</feature>
<dbReference type="PANTHER" id="PTHR26451:SF871">
    <property type="entry name" value="ODORANT RECEPTOR-RELATED"/>
    <property type="match status" value="1"/>
</dbReference>
<dbReference type="InterPro" id="IPR000276">
    <property type="entry name" value="GPCR_Rhodpsn"/>
</dbReference>
<keyword evidence="4 13" id="KW-0812">Transmembrane</keyword>
<feature type="transmembrane region" description="Helical" evidence="13">
    <location>
        <begin position="32"/>
        <end position="54"/>
    </location>
</feature>
<dbReference type="InterPro" id="IPR052921">
    <property type="entry name" value="GPCR1_Superfamily_Member"/>
</dbReference>
<evidence type="ECO:0000256" key="10">
    <source>
        <dbReference type="ARBA" id="ARBA00023170"/>
    </source>
</evidence>
<dbReference type="FunFam" id="1.20.1070.10:FF:000024">
    <property type="entry name" value="Olfactory receptor"/>
    <property type="match status" value="1"/>
</dbReference>
<dbReference type="GO" id="GO:0005886">
    <property type="term" value="C:plasma membrane"/>
    <property type="evidence" value="ECO:0007669"/>
    <property type="project" value="UniProtKB-SubCell"/>
</dbReference>
<dbReference type="GO" id="GO:0005549">
    <property type="term" value="F:odorant binding"/>
    <property type="evidence" value="ECO:0007669"/>
    <property type="project" value="TreeGrafter"/>
</dbReference>
<keyword evidence="8 13" id="KW-0472">Membrane</keyword>
<evidence type="ECO:0000313" key="15">
    <source>
        <dbReference type="Ensembl" id="ENSSFAP00005045507.1"/>
    </source>
</evidence>
<dbReference type="InterPro" id="IPR017452">
    <property type="entry name" value="GPCR_Rhodpsn_7TM"/>
</dbReference>
<feature type="transmembrane region" description="Helical" evidence="13">
    <location>
        <begin position="98"/>
        <end position="127"/>
    </location>
</feature>
<evidence type="ECO:0000256" key="12">
    <source>
        <dbReference type="ARBA" id="ARBA00023224"/>
    </source>
</evidence>
<evidence type="ECO:0000256" key="3">
    <source>
        <dbReference type="ARBA" id="ARBA00022606"/>
    </source>
</evidence>
<proteinExistence type="predicted"/>
<dbReference type="GO" id="GO:0004984">
    <property type="term" value="F:olfactory receptor activity"/>
    <property type="evidence" value="ECO:0007669"/>
    <property type="project" value="InterPro"/>
</dbReference>
<feature type="domain" description="G-protein coupled receptors family 1 profile" evidence="14">
    <location>
        <begin position="48"/>
        <end position="296"/>
    </location>
</feature>
<dbReference type="Pfam" id="PF13853">
    <property type="entry name" value="7tm_4"/>
    <property type="match status" value="1"/>
</dbReference>
<evidence type="ECO:0000313" key="16">
    <source>
        <dbReference type="Proteomes" id="UP000472267"/>
    </source>
</evidence>
<keyword evidence="7" id="KW-0297">G-protein coupled receptor</keyword>
<keyword evidence="16" id="KW-1185">Reference proteome</keyword>
<evidence type="ECO:0000256" key="11">
    <source>
        <dbReference type="ARBA" id="ARBA00023180"/>
    </source>
</evidence>
<dbReference type="SUPFAM" id="SSF81321">
    <property type="entry name" value="Family A G protein-coupled receptor-like"/>
    <property type="match status" value="1"/>
</dbReference>
<dbReference type="InParanoid" id="A0A672IX09"/>
<keyword evidence="6 13" id="KW-1133">Transmembrane helix</keyword>
<dbReference type="PANTHER" id="PTHR26451">
    <property type="entry name" value="G_PROTEIN_RECEP_F1_2 DOMAIN-CONTAINING PROTEIN"/>
    <property type="match status" value="1"/>
</dbReference>
<dbReference type="FunCoup" id="A0A672IX09">
    <property type="interactions" value="211"/>
</dbReference>
<dbReference type="Ensembl" id="ENSSFAT00005047084.1">
    <property type="protein sequence ID" value="ENSSFAP00005045507.1"/>
    <property type="gene ID" value="ENSSFAG00005022266.1"/>
</dbReference>
<dbReference type="Gene3D" id="1.20.1070.10">
    <property type="entry name" value="Rhodopsin 7-helix transmembrane proteins"/>
    <property type="match status" value="1"/>
</dbReference>
<dbReference type="PROSITE" id="PS00237">
    <property type="entry name" value="G_PROTEIN_RECEP_F1_1"/>
    <property type="match status" value="1"/>
</dbReference>
<reference evidence="15" key="2">
    <citation type="submission" date="2025-08" db="UniProtKB">
        <authorList>
            <consortium name="Ensembl"/>
        </authorList>
    </citation>
    <scope>IDENTIFICATION</scope>
</reference>
<dbReference type="InterPro" id="IPR000725">
    <property type="entry name" value="Olfact_rcpt"/>
</dbReference>
<reference evidence="15" key="1">
    <citation type="submission" date="2019-06" db="EMBL/GenBank/DDBJ databases">
        <authorList>
            <consortium name="Wellcome Sanger Institute Data Sharing"/>
        </authorList>
    </citation>
    <scope>NUCLEOTIDE SEQUENCE [LARGE SCALE GENOMIC DNA]</scope>
</reference>
<evidence type="ECO:0000256" key="6">
    <source>
        <dbReference type="ARBA" id="ARBA00022989"/>
    </source>
</evidence>
<organism evidence="15 16">
    <name type="scientific">Salarias fasciatus</name>
    <name type="common">Jewelled blenny</name>
    <name type="synonym">Blennius fasciatus</name>
    <dbReference type="NCBI Taxonomy" id="181472"/>
    <lineage>
        <taxon>Eukaryota</taxon>
        <taxon>Metazoa</taxon>
        <taxon>Chordata</taxon>
        <taxon>Craniata</taxon>
        <taxon>Vertebrata</taxon>
        <taxon>Euteleostomi</taxon>
        <taxon>Actinopterygii</taxon>
        <taxon>Neopterygii</taxon>
        <taxon>Teleostei</taxon>
        <taxon>Neoteleostei</taxon>
        <taxon>Acanthomorphata</taxon>
        <taxon>Ovalentaria</taxon>
        <taxon>Blenniimorphae</taxon>
        <taxon>Blenniiformes</taxon>
        <taxon>Blennioidei</taxon>
        <taxon>Blenniidae</taxon>
        <taxon>Salariinae</taxon>
        <taxon>Salarias</taxon>
    </lineage>
</organism>
<keyword evidence="2" id="KW-1003">Cell membrane</keyword>
<evidence type="ECO:0000259" key="14">
    <source>
        <dbReference type="PROSITE" id="PS50262"/>
    </source>
</evidence>
<dbReference type="AlphaFoldDB" id="A0A672IX09"/>
<keyword evidence="9" id="KW-1015">Disulfide bond</keyword>
<comment type="subcellular location">
    <subcellularLocation>
        <location evidence="1">Cell membrane</location>
        <topology evidence="1">Multi-pass membrane protein</topology>
    </subcellularLocation>
</comment>
<evidence type="ECO:0000256" key="7">
    <source>
        <dbReference type="ARBA" id="ARBA00023040"/>
    </source>
</evidence>
<dbReference type="GO" id="GO:0004930">
    <property type="term" value="F:G protein-coupled receptor activity"/>
    <property type="evidence" value="ECO:0007669"/>
    <property type="project" value="UniProtKB-KW"/>
</dbReference>
<evidence type="ECO:0000256" key="13">
    <source>
        <dbReference type="SAM" id="Phobius"/>
    </source>
</evidence>
<reference evidence="15" key="3">
    <citation type="submission" date="2025-09" db="UniProtKB">
        <authorList>
            <consortium name="Ensembl"/>
        </authorList>
    </citation>
    <scope>IDENTIFICATION</scope>
</reference>
<keyword evidence="3" id="KW-0716">Sensory transduction</keyword>
<accession>A0A672IX09</accession>
<dbReference type="Proteomes" id="UP000472267">
    <property type="component" value="Chromosome 16"/>
</dbReference>
<evidence type="ECO:0000256" key="8">
    <source>
        <dbReference type="ARBA" id="ARBA00023136"/>
    </source>
</evidence>
<name>A0A672IX09_SALFA</name>
<evidence type="ECO:0000256" key="5">
    <source>
        <dbReference type="ARBA" id="ARBA00022725"/>
    </source>
</evidence>
<feature type="transmembrane region" description="Helical" evidence="13">
    <location>
        <begin position="244"/>
        <end position="267"/>
    </location>
</feature>
<keyword evidence="11" id="KW-0325">Glycoprotein</keyword>
<sequence>MENYPPLCECNVSGTVLYFSLSGFSTTTNCRAVLFSLTLLCYFLIVFVNMSLILTIIFDRNLHEPMYIFLGFLCFNGLYGAAGFYPKFAFDLLSDIQVISYVGCLLQVFVIYSNAKVDYSILVVMAYDRYVAICRPLEYHSVMSVRKTVVLVSLSWIFPLCSLTIIITLTSRLKLCGSQIDKLYCENWSLVKLACGSTTANDVFGLIAISFYLGHALFITLSYTQLVKAALNSKEGRRKFIQTCVPHLFCLFNVTTALLFDVMYSRYGSASMTQNLKNFMAVQFLIFPPIMNPVIYGLILTKIRNRMIYLCMTVYERLKSKRNPC</sequence>
<dbReference type="PRINTS" id="PR00245">
    <property type="entry name" value="OLFACTORYR"/>
</dbReference>
<keyword evidence="5" id="KW-0552">Olfaction</keyword>